<protein>
    <recommendedName>
        <fullName evidence="2">Phosphoesterase</fullName>
        <ecNumber evidence="2">3.1.4.-</ecNumber>
    </recommendedName>
</protein>
<accession>A0A1M6LKV7</accession>
<dbReference type="InterPro" id="IPR029052">
    <property type="entry name" value="Metallo-depent_PP-like"/>
</dbReference>
<dbReference type="PIRSF" id="PIRSF000883">
    <property type="entry name" value="Pesterase_MJ0912"/>
    <property type="match status" value="1"/>
</dbReference>
<dbReference type="GO" id="GO:0016791">
    <property type="term" value="F:phosphatase activity"/>
    <property type="evidence" value="ECO:0007669"/>
    <property type="project" value="TreeGrafter"/>
</dbReference>
<dbReference type="InterPro" id="IPR011152">
    <property type="entry name" value="Pesterase_MJ0912"/>
</dbReference>
<evidence type="ECO:0000313" key="5">
    <source>
        <dbReference type="Proteomes" id="UP000243547"/>
    </source>
</evidence>
<reference evidence="5" key="1">
    <citation type="submission" date="2016-11" db="EMBL/GenBank/DDBJ databases">
        <authorList>
            <person name="Varghese N."/>
            <person name="Submissions S."/>
        </authorList>
    </citation>
    <scope>NUCLEOTIDE SEQUENCE [LARGE SCALE GENOMIC DNA]</scope>
    <source>
        <strain evidence="5">DSM 14826</strain>
    </source>
</reference>
<dbReference type="SUPFAM" id="SSF56300">
    <property type="entry name" value="Metallo-dependent phosphatases"/>
    <property type="match status" value="1"/>
</dbReference>
<dbReference type="GO" id="GO:0005737">
    <property type="term" value="C:cytoplasm"/>
    <property type="evidence" value="ECO:0007669"/>
    <property type="project" value="TreeGrafter"/>
</dbReference>
<sequence>MKIAVISDIHSNIEALNSVLNKIQEENCQQIICLGDLVGYGPHPNEVIERIKGLNIPTILGNYDEAVGFYLPSCGCKIDNEWQKKQSENSLKWTQNHTSEINKKWLRGLPEELFVEYNGKKIYATHGSPNAINEYIYESEVEKIKEVLENIDVDIILLGHTHFPYIKKYKDKLILNPGSVGKPKDGDNRGSFAQIQFENGQVTVQIIRVSYDIDKVVADINKTSLLKEFGLMLKLGKVLE</sequence>
<dbReference type="STRING" id="1120989.SAMN02745227_00551"/>
<dbReference type="EMBL" id="FRAI01000005">
    <property type="protein sequence ID" value="SHJ71834.1"/>
    <property type="molecule type" value="Genomic_DNA"/>
</dbReference>
<dbReference type="InterPro" id="IPR050126">
    <property type="entry name" value="Ap4A_hydrolase"/>
</dbReference>
<comment type="similarity">
    <text evidence="1 2">Belongs to the metallophosphoesterase superfamily. YfcE family.</text>
</comment>
<dbReference type="RefSeq" id="WP_072906093.1">
    <property type="nucleotide sequence ID" value="NZ_FRAI01000005.1"/>
</dbReference>
<dbReference type="InterPro" id="IPR024654">
    <property type="entry name" value="Calcineurin-like_PHP_lpxH"/>
</dbReference>
<proteinExistence type="inferred from homology"/>
<dbReference type="NCBIfam" id="TIGR00040">
    <property type="entry name" value="yfcE"/>
    <property type="match status" value="1"/>
</dbReference>
<dbReference type="Proteomes" id="UP000243547">
    <property type="component" value="Unassembled WGS sequence"/>
</dbReference>
<keyword evidence="2" id="KW-0479">Metal-binding</keyword>
<comment type="cofactor">
    <cofactor evidence="2">
        <name>a divalent metal cation</name>
        <dbReference type="ChEBI" id="CHEBI:60240"/>
    </cofactor>
</comment>
<dbReference type="Gene3D" id="3.60.21.10">
    <property type="match status" value="1"/>
</dbReference>
<dbReference type="OrthoDB" id="9800565at2"/>
<dbReference type="PANTHER" id="PTHR42850">
    <property type="entry name" value="METALLOPHOSPHOESTERASE"/>
    <property type="match status" value="1"/>
</dbReference>
<dbReference type="EC" id="3.1.4.-" evidence="2"/>
<dbReference type="AlphaFoldDB" id="A0A1M6LKV7"/>
<dbReference type="PANTHER" id="PTHR42850:SF2">
    <property type="entry name" value="BLL5683 PROTEIN"/>
    <property type="match status" value="1"/>
</dbReference>
<name>A0A1M6LKV7_9FIRM</name>
<keyword evidence="5" id="KW-1185">Reference proteome</keyword>
<evidence type="ECO:0000256" key="2">
    <source>
        <dbReference type="RuleBase" id="RU362039"/>
    </source>
</evidence>
<evidence type="ECO:0000256" key="1">
    <source>
        <dbReference type="ARBA" id="ARBA00008950"/>
    </source>
</evidence>
<dbReference type="GO" id="GO:0046872">
    <property type="term" value="F:metal ion binding"/>
    <property type="evidence" value="ECO:0007669"/>
    <property type="project" value="UniProtKB-KW"/>
</dbReference>
<dbReference type="Pfam" id="PF12850">
    <property type="entry name" value="Metallophos_2"/>
    <property type="match status" value="1"/>
</dbReference>
<organism evidence="4 5">
    <name type="scientific">Anaerobranca californiensis DSM 14826</name>
    <dbReference type="NCBI Taxonomy" id="1120989"/>
    <lineage>
        <taxon>Bacteria</taxon>
        <taxon>Bacillati</taxon>
        <taxon>Bacillota</taxon>
        <taxon>Clostridia</taxon>
        <taxon>Eubacteriales</taxon>
        <taxon>Proteinivoracaceae</taxon>
        <taxon>Anaerobranca</taxon>
    </lineage>
</organism>
<evidence type="ECO:0000313" key="4">
    <source>
        <dbReference type="EMBL" id="SHJ71834.1"/>
    </source>
</evidence>
<gene>
    <name evidence="4" type="ORF">SAMN02745227_00551</name>
</gene>
<evidence type="ECO:0000259" key="3">
    <source>
        <dbReference type="Pfam" id="PF12850"/>
    </source>
</evidence>
<dbReference type="InterPro" id="IPR000979">
    <property type="entry name" value="Phosphodiesterase_MJ0936/Vps29"/>
</dbReference>
<feature type="domain" description="Calcineurin-like phosphoesterase" evidence="3">
    <location>
        <begin position="1"/>
        <end position="199"/>
    </location>
</feature>